<protein>
    <submittedName>
        <fullName evidence="2">Acyl-CoA dehydrogenase family protein</fullName>
    </submittedName>
</protein>
<dbReference type="SUPFAM" id="SSF56645">
    <property type="entry name" value="Acyl-CoA dehydrogenase NM domain-like"/>
    <property type="match status" value="1"/>
</dbReference>
<dbReference type="RefSeq" id="WP_380429433.1">
    <property type="nucleotide sequence ID" value="NZ_JBHSAC010000010.1"/>
</dbReference>
<name>A0ABV8CYS3_9STRE</name>
<feature type="domain" description="Acyl-CoA dehydrogenase/oxidase N-terminal" evidence="1">
    <location>
        <begin position="13"/>
        <end position="106"/>
    </location>
</feature>
<evidence type="ECO:0000259" key="1">
    <source>
        <dbReference type="Pfam" id="PF02771"/>
    </source>
</evidence>
<comment type="caution">
    <text evidence="2">The sequence shown here is derived from an EMBL/GenBank/DDBJ whole genome shotgun (WGS) entry which is preliminary data.</text>
</comment>
<dbReference type="PANTHER" id="PTHR43884:SF12">
    <property type="entry name" value="ISOVALERYL-COA DEHYDROGENASE, MITOCHONDRIAL-RELATED"/>
    <property type="match status" value="1"/>
</dbReference>
<keyword evidence="3" id="KW-1185">Reference proteome</keyword>
<reference evidence="3" key="1">
    <citation type="journal article" date="2019" name="Int. J. Syst. Evol. Microbiol.">
        <title>The Global Catalogue of Microorganisms (GCM) 10K type strain sequencing project: providing services to taxonomists for standard genome sequencing and annotation.</title>
        <authorList>
            <consortium name="The Broad Institute Genomics Platform"/>
            <consortium name="The Broad Institute Genome Sequencing Center for Infectious Disease"/>
            <person name="Wu L."/>
            <person name="Ma J."/>
        </authorList>
    </citation>
    <scope>NUCLEOTIDE SEQUENCE [LARGE SCALE GENOMIC DNA]</scope>
    <source>
        <strain evidence="3">CCUG 58728</strain>
    </source>
</reference>
<dbReference type="Gene3D" id="2.40.110.10">
    <property type="entry name" value="Butyryl-CoA Dehydrogenase, subunit A, domain 2"/>
    <property type="match status" value="1"/>
</dbReference>
<dbReference type="EMBL" id="JBHSAC010000010">
    <property type="protein sequence ID" value="MFC3931423.1"/>
    <property type="molecule type" value="Genomic_DNA"/>
</dbReference>
<dbReference type="InterPro" id="IPR009100">
    <property type="entry name" value="AcylCoA_DH/oxidase_NM_dom_sf"/>
</dbReference>
<dbReference type="InterPro" id="IPR046373">
    <property type="entry name" value="Acyl-CoA_Oxase/DH_mid-dom_sf"/>
</dbReference>
<dbReference type="PANTHER" id="PTHR43884">
    <property type="entry name" value="ACYL-COA DEHYDROGENASE"/>
    <property type="match status" value="1"/>
</dbReference>
<accession>A0ABV8CYS3</accession>
<gene>
    <name evidence="2" type="ORF">ACFOSE_01220</name>
</gene>
<evidence type="ECO:0000313" key="3">
    <source>
        <dbReference type="Proteomes" id="UP001595901"/>
    </source>
</evidence>
<dbReference type="InterPro" id="IPR013786">
    <property type="entry name" value="AcylCoA_DH/ox_N"/>
</dbReference>
<organism evidence="2 3">
    <name type="scientific">Streptococcus dentapri</name>
    <dbReference type="NCBI Taxonomy" id="573564"/>
    <lineage>
        <taxon>Bacteria</taxon>
        <taxon>Bacillati</taxon>
        <taxon>Bacillota</taxon>
        <taxon>Bacilli</taxon>
        <taxon>Lactobacillales</taxon>
        <taxon>Streptococcaceae</taxon>
        <taxon>Streptococcus</taxon>
    </lineage>
</organism>
<dbReference type="Pfam" id="PF02771">
    <property type="entry name" value="Acyl-CoA_dh_N"/>
    <property type="match status" value="1"/>
</dbReference>
<dbReference type="Gene3D" id="1.10.540.10">
    <property type="entry name" value="Acyl-CoA dehydrogenase/oxidase, N-terminal domain"/>
    <property type="match status" value="1"/>
</dbReference>
<dbReference type="Proteomes" id="UP001595901">
    <property type="component" value="Unassembled WGS sequence"/>
</dbReference>
<evidence type="ECO:0000313" key="2">
    <source>
        <dbReference type="EMBL" id="MFC3931423.1"/>
    </source>
</evidence>
<sequence length="354" mass="38841">MTYLSKEFTAWLEANAQDIDQESGGSADELLTRIAEEGVFKIGVPTGIGGSGGTATDVIDALSELGRYSLSAAFIGWGHRTLINNILESSNTYLRDTWLPELLTGKLAGGTGLSNAIKFLSKIEELNVKVIEKNGRRYLRGCLPWVTNVRSDNFAVLFAAGCDDKNKEPLVLAVPQSAGIERSSDLEFMALQGANTASLTFDDIVLDDHWILSENGSDFIAQTRPTFLGYQFGLAFGLAHRSLDEVASTLSRSRLVLKDEYEAVQAGLNRIQTDLYTGLEDNDYFIHHPRELFQLRIDIVDVVTNALLLELQSSGGRAYFKNSSSGFARRWKEGAFLPIVSPSAVQLRHILAVS</sequence>
<proteinExistence type="predicted"/>
<dbReference type="InterPro" id="IPR037069">
    <property type="entry name" value="AcylCoA_DH/ox_N_sf"/>
</dbReference>